<evidence type="ECO:0000259" key="2">
    <source>
        <dbReference type="PROSITE" id="PS50158"/>
    </source>
</evidence>
<sequence>MSCWKCYKKGHIQRECQGNYIHPGNLTDDCRAERWLPSLNKAPKEGLKASALSGGKNRIYLEGSIYCIPCLMLVDTRTDVTILRGNLARILKERLIYATPNISNKTATGEKAGKLDASIECGFRKFEHRVYVADITDSCILSLYFLQKF</sequence>
<dbReference type="AlphaFoldDB" id="A0A4Y2DM65"/>
<dbReference type="PROSITE" id="PS50158">
    <property type="entry name" value="ZF_CCHC"/>
    <property type="match status" value="1"/>
</dbReference>
<evidence type="ECO:0000313" key="4">
    <source>
        <dbReference type="Proteomes" id="UP000499080"/>
    </source>
</evidence>
<dbReference type="GO" id="GO:0008270">
    <property type="term" value="F:zinc ion binding"/>
    <property type="evidence" value="ECO:0007669"/>
    <property type="project" value="UniProtKB-KW"/>
</dbReference>
<keyword evidence="1" id="KW-0479">Metal-binding</keyword>
<name>A0A4Y2DM65_ARAVE</name>
<reference evidence="3 4" key="1">
    <citation type="journal article" date="2019" name="Sci. Rep.">
        <title>Orb-weaving spider Araneus ventricosus genome elucidates the spidroin gene catalogue.</title>
        <authorList>
            <person name="Kono N."/>
            <person name="Nakamura H."/>
            <person name="Ohtoshi R."/>
            <person name="Moran D.A.P."/>
            <person name="Shinohara A."/>
            <person name="Yoshida Y."/>
            <person name="Fujiwara M."/>
            <person name="Mori M."/>
            <person name="Tomita M."/>
            <person name="Arakawa K."/>
        </authorList>
    </citation>
    <scope>NUCLEOTIDE SEQUENCE [LARGE SCALE GENOMIC DNA]</scope>
</reference>
<keyword evidence="1" id="KW-0862">Zinc</keyword>
<evidence type="ECO:0000256" key="1">
    <source>
        <dbReference type="PROSITE-ProRule" id="PRU00047"/>
    </source>
</evidence>
<dbReference type="Proteomes" id="UP000499080">
    <property type="component" value="Unassembled WGS sequence"/>
</dbReference>
<dbReference type="InterPro" id="IPR001878">
    <property type="entry name" value="Znf_CCHC"/>
</dbReference>
<dbReference type="CDD" id="cd00303">
    <property type="entry name" value="retropepsin_like"/>
    <property type="match status" value="1"/>
</dbReference>
<gene>
    <name evidence="3" type="ORF">AVEN_9335_1</name>
</gene>
<dbReference type="GO" id="GO:0003676">
    <property type="term" value="F:nucleic acid binding"/>
    <property type="evidence" value="ECO:0007669"/>
    <property type="project" value="InterPro"/>
</dbReference>
<dbReference type="EMBL" id="BGPR01000379">
    <property type="protein sequence ID" value="GBM16735.1"/>
    <property type="molecule type" value="Genomic_DNA"/>
</dbReference>
<evidence type="ECO:0000313" key="3">
    <source>
        <dbReference type="EMBL" id="GBM16735.1"/>
    </source>
</evidence>
<accession>A0A4Y2DM65</accession>
<keyword evidence="4" id="KW-1185">Reference proteome</keyword>
<organism evidence="3 4">
    <name type="scientific">Araneus ventricosus</name>
    <name type="common">Orbweaver spider</name>
    <name type="synonym">Epeira ventricosa</name>
    <dbReference type="NCBI Taxonomy" id="182803"/>
    <lineage>
        <taxon>Eukaryota</taxon>
        <taxon>Metazoa</taxon>
        <taxon>Ecdysozoa</taxon>
        <taxon>Arthropoda</taxon>
        <taxon>Chelicerata</taxon>
        <taxon>Arachnida</taxon>
        <taxon>Araneae</taxon>
        <taxon>Araneomorphae</taxon>
        <taxon>Entelegynae</taxon>
        <taxon>Araneoidea</taxon>
        <taxon>Araneidae</taxon>
        <taxon>Araneus</taxon>
    </lineage>
</organism>
<feature type="domain" description="CCHC-type" evidence="2">
    <location>
        <begin position="3"/>
        <end position="16"/>
    </location>
</feature>
<comment type="caution">
    <text evidence="3">The sequence shown here is derived from an EMBL/GenBank/DDBJ whole genome shotgun (WGS) entry which is preliminary data.</text>
</comment>
<protein>
    <recommendedName>
        <fullName evidence="2">CCHC-type domain-containing protein</fullName>
    </recommendedName>
</protein>
<keyword evidence="1" id="KW-0863">Zinc-finger</keyword>
<proteinExistence type="predicted"/>
<dbReference type="OrthoDB" id="6512026at2759"/>